<sequence length="150" mass="17363">MQKSLISQMQLGRQYAKEWPMRKELAPMFAEFRVIKATELAISVMPLLAVITLVLQTNWLGNQYVPQSLAIALFFISLPAQGLLWLGKRADTPLNPSLNTWYQELFNKMVANGYDAPMQLQSRRPTYRTLAKLLKDMFEKMDKAFTKEQF</sequence>
<keyword evidence="7 9" id="KW-1133">Transmembrane helix</keyword>
<evidence type="ECO:0000256" key="3">
    <source>
        <dbReference type="ARBA" id="ARBA00018831"/>
    </source>
</evidence>
<evidence type="ECO:0000256" key="1">
    <source>
        <dbReference type="ARBA" id="ARBA00004429"/>
    </source>
</evidence>
<dbReference type="STRING" id="161398.PP2015_1399"/>
<dbReference type="NCBIfam" id="NF002493">
    <property type="entry name" value="PRK01816.1"/>
    <property type="match status" value="1"/>
</dbReference>
<dbReference type="AlphaFoldDB" id="A0A0S2K0Z2"/>
<evidence type="ECO:0000256" key="5">
    <source>
        <dbReference type="ARBA" id="ARBA00022519"/>
    </source>
</evidence>
<dbReference type="GO" id="GO:0005886">
    <property type="term" value="C:plasma membrane"/>
    <property type="evidence" value="ECO:0007669"/>
    <property type="project" value="UniProtKB-SubCell"/>
</dbReference>
<evidence type="ECO:0000313" key="11">
    <source>
        <dbReference type="Proteomes" id="UP000061457"/>
    </source>
</evidence>
<feature type="transmembrane region" description="Helical" evidence="9">
    <location>
        <begin position="65"/>
        <end position="86"/>
    </location>
</feature>
<keyword evidence="6 9" id="KW-0812">Transmembrane</keyword>
<dbReference type="Proteomes" id="UP000061457">
    <property type="component" value="Chromosome I"/>
</dbReference>
<keyword evidence="8 9" id="KW-0472">Membrane</keyword>
<evidence type="ECO:0000313" key="10">
    <source>
        <dbReference type="EMBL" id="ALO41905.1"/>
    </source>
</evidence>
<dbReference type="Pfam" id="PF04217">
    <property type="entry name" value="DUF412"/>
    <property type="match status" value="1"/>
</dbReference>
<keyword evidence="4" id="KW-1003">Cell membrane</keyword>
<evidence type="ECO:0000256" key="2">
    <source>
        <dbReference type="ARBA" id="ARBA00009474"/>
    </source>
</evidence>
<reference evidence="10 11" key="1">
    <citation type="submission" date="2015-11" db="EMBL/GenBank/DDBJ databases">
        <authorList>
            <person name="Zhang Y."/>
            <person name="Guo Z."/>
        </authorList>
    </citation>
    <scope>NUCLEOTIDE SEQUENCE [LARGE SCALE GENOMIC DNA]</scope>
    <source>
        <strain evidence="10 11">KCTC 12086</strain>
    </source>
</reference>
<evidence type="ECO:0000256" key="7">
    <source>
        <dbReference type="ARBA" id="ARBA00022989"/>
    </source>
</evidence>
<evidence type="ECO:0000256" key="8">
    <source>
        <dbReference type="ARBA" id="ARBA00023136"/>
    </source>
</evidence>
<dbReference type="InterPro" id="IPR007334">
    <property type="entry name" value="UPF0208"/>
</dbReference>
<feature type="transmembrane region" description="Helical" evidence="9">
    <location>
        <begin position="40"/>
        <end position="59"/>
    </location>
</feature>
<dbReference type="EMBL" id="CP013187">
    <property type="protein sequence ID" value="ALO41905.1"/>
    <property type="molecule type" value="Genomic_DNA"/>
</dbReference>
<evidence type="ECO:0000256" key="6">
    <source>
        <dbReference type="ARBA" id="ARBA00022692"/>
    </source>
</evidence>
<name>A0A0S2K0Z2_9GAMM</name>
<proteinExistence type="inferred from homology"/>
<keyword evidence="11" id="KW-1185">Reference proteome</keyword>
<dbReference type="KEGG" id="pphe:PP2015_1399"/>
<protein>
    <recommendedName>
        <fullName evidence="3">UPF0208 membrane protein YfbV</fullName>
    </recommendedName>
</protein>
<dbReference type="RefSeq" id="WP_058029604.1">
    <property type="nucleotide sequence ID" value="NZ_CP013187.1"/>
</dbReference>
<gene>
    <name evidence="10" type="ORF">PP2015_1399</name>
</gene>
<organism evidence="10 11">
    <name type="scientific">Pseudoalteromonas phenolica</name>
    <dbReference type="NCBI Taxonomy" id="161398"/>
    <lineage>
        <taxon>Bacteria</taxon>
        <taxon>Pseudomonadati</taxon>
        <taxon>Pseudomonadota</taxon>
        <taxon>Gammaproteobacteria</taxon>
        <taxon>Alteromonadales</taxon>
        <taxon>Pseudoalteromonadaceae</taxon>
        <taxon>Pseudoalteromonas</taxon>
    </lineage>
</organism>
<comment type="similarity">
    <text evidence="2">Belongs to the UPF0208 family.</text>
</comment>
<evidence type="ECO:0000256" key="9">
    <source>
        <dbReference type="SAM" id="Phobius"/>
    </source>
</evidence>
<dbReference type="OrthoDB" id="9810365at2"/>
<accession>A0A0S2K0Z2</accession>
<evidence type="ECO:0000256" key="4">
    <source>
        <dbReference type="ARBA" id="ARBA00022475"/>
    </source>
</evidence>
<dbReference type="PATRIC" id="fig|161398.10.peg.1425"/>
<keyword evidence="5" id="KW-0997">Cell inner membrane</keyword>
<comment type="subcellular location">
    <subcellularLocation>
        <location evidence="1">Cell inner membrane</location>
        <topology evidence="1">Multi-pass membrane protein</topology>
    </subcellularLocation>
</comment>